<name>A0A1I6GNF6_9RHOB</name>
<accession>A0A1I6GNF6</accession>
<dbReference type="Proteomes" id="UP000199478">
    <property type="component" value="Unassembled WGS sequence"/>
</dbReference>
<keyword evidence="1" id="KW-0472">Membrane</keyword>
<keyword evidence="1" id="KW-0812">Transmembrane</keyword>
<evidence type="ECO:0000313" key="3">
    <source>
        <dbReference type="EMBL" id="SFR43651.1"/>
    </source>
</evidence>
<organism evidence="3 4">
    <name type="scientific">Yoonia tamlensis</name>
    <dbReference type="NCBI Taxonomy" id="390270"/>
    <lineage>
        <taxon>Bacteria</taxon>
        <taxon>Pseudomonadati</taxon>
        <taxon>Pseudomonadota</taxon>
        <taxon>Alphaproteobacteria</taxon>
        <taxon>Rhodobacterales</taxon>
        <taxon>Paracoccaceae</taxon>
        <taxon>Yoonia</taxon>
    </lineage>
</organism>
<evidence type="ECO:0000256" key="1">
    <source>
        <dbReference type="SAM" id="Phobius"/>
    </source>
</evidence>
<dbReference type="EMBL" id="FOYP01000001">
    <property type="protein sequence ID" value="SFR43651.1"/>
    <property type="molecule type" value="Genomic_DNA"/>
</dbReference>
<dbReference type="Pfam" id="PF07811">
    <property type="entry name" value="TadE"/>
    <property type="match status" value="1"/>
</dbReference>
<feature type="transmembrane region" description="Helical" evidence="1">
    <location>
        <begin position="21"/>
        <end position="38"/>
    </location>
</feature>
<dbReference type="STRING" id="390270.SAMN04488005_1935"/>
<gene>
    <name evidence="3" type="ORF">SAMN04488005_1935</name>
</gene>
<dbReference type="OrthoDB" id="7907064at2"/>
<sequence>MRHLMSKFRQFAGDDSGVVTVEFVLVFPMFFGFFLMTYEQGVISLRNVMLERGVDMAVREIRIGAMPEPTGPLLKTAICGYAEILPDCEEQIELEMVVRDVRNWVDIPSQVRCIDRSVTTQASVEFVNGGNNKLVFLRACIRLDPMLPTSGIGRSIVTAAEGNDAAGGSYALVASAAFVVEPFADEDEE</sequence>
<keyword evidence="4" id="KW-1185">Reference proteome</keyword>
<dbReference type="InterPro" id="IPR012495">
    <property type="entry name" value="TadE-like_dom"/>
</dbReference>
<reference evidence="4" key="1">
    <citation type="submission" date="2016-10" db="EMBL/GenBank/DDBJ databases">
        <authorList>
            <person name="Varghese N."/>
            <person name="Submissions S."/>
        </authorList>
    </citation>
    <scope>NUCLEOTIDE SEQUENCE [LARGE SCALE GENOMIC DNA]</scope>
    <source>
        <strain evidence="4">DSM 26879</strain>
    </source>
</reference>
<evidence type="ECO:0000313" key="4">
    <source>
        <dbReference type="Proteomes" id="UP000199478"/>
    </source>
</evidence>
<dbReference type="AlphaFoldDB" id="A0A1I6GNF6"/>
<proteinExistence type="predicted"/>
<evidence type="ECO:0000259" key="2">
    <source>
        <dbReference type="Pfam" id="PF07811"/>
    </source>
</evidence>
<feature type="domain" description="TadE-like" evidence="2">
    <location>
        <begin position="17"/>
        <end position="59"/>
    </location>
</feature>
<protein>
    <recommendedName>
        <fullName evidence="2">TadE-like domain-containing protein</fullName>
    </recommendedName>
</protein>
<keyword evidence="1" id="KW-1133">Transmembrane helix</keyword>